<reference evidence="1" key="1">
    <citation type="submission" date="2023-10" db="EMBL/GenBank/DDBJ databases">
        <authorList>
            <person name="Chen Y."/>
            <person name="Shah S."/>
            <person name="Dougan E. K."/>
            <person name="Thang M."/>
            <person name="Chan C."/>
        </authorList>
    </citation>
    <scope>NUCLEOTIDE SEQUENCE [LARGE SCALE GENOMIC DNA]</scope>
</reference>
<sequence>GGPAGGPPYPPELRDVVPGVWRHLASALRSADFVDHLRGGRRHDAGEDGRIASLARHLDLGQLEGPPVITVASFEKASDCIIYGGKMQALSAEYRGVGLRPVVFHGAYDRTSKTMLLSPDVLGMPPNELECILFQLLG</sequence>
<proteinExistence type="predicted"/>
<dbReference type="EMBL" id="CAUYUJ010001251">
    <property type="protein sequence ID" value="CAK0795058.1"/>
    <property type="molecule type" value="Genomic_DNA"/>
</dbReference>
<evidence type="ECO:0000313" key="1">
    <source>
        <dbReference type="EMBL" id="CAK0795058.1"/>
    </source>
</evidence>
<feature type="non-terminal residue" evidence="1">
    <location>
        <position position="1"/>
    </location>
</feature>
<gene>
    <name evidence="1" type="ORF">PCOR1329_LOCUS4835</name>
</gene>
<protein>
    <submittedName>
        <fullName evidence="1">Uncharacterized protein</fullName>
    </submittedName>
</protein>
<accession>A0ABN9PTA8</accession>
<evidence type="ECO:0000313" key="2">
    <source>
        <dbReference type="Proteomes" id="UP001189429"/>
    </source>
</evidence>
<feature type="non-terminal residue" evidence="1">
    <location>
        <position position="138"/>
    </location>
</feature>
<dbReference type="Proteomes" id="UP001189429">
    <property type="component" value="Unassembled WGS sequence"/>
</dbReference>
<organism evidence="1 2">
    <name type="scientific">Prorocentrum cordatum</name>
    <dbReference type="NCBI Taxonomy" id="2364126"/>
    <lineage>
        <taxon>Eukaryota</taxon>
        <taxon>Sar</taxon>
        <taxon>Alveolata</taxon>
        <taxon>Dinophyceae</taxon>
        <taxon>Prorocentrales</taxon>
        <taxon>Prorocentraceae</taxon>
        <taxon>Prorocentrum</taxon>
    </lineage>
</organism>
<keyword evidence="2" id="KW-1185">Reference proteome</keyword>
<name>A0ABN9PTA8_9DINO</name>
<comment type="caution">
    <text evidence="1">The sequence shown here is derived from an EMBL/GenBank/DDBJ whole genome shotgun (WGS) entry which is preliminary data.</text>
</comment>